<organism evidence="1 2">
    <name type="scientific">Methylobacterium iners</name>
    <dbReference type="NCBI Taxonomy" id="418707"/>
    <lineage>
        <taxon>Bacteria</taxon>
        <taxon>Pseudomonadati</taxon>
        <taxon>Pseudomonadota</taxon>
        <taxon>Alphaproteobacteria</taxon>
        <taxon>Hyphomicrobiales</taxon>
        <taxon>Methylobacteriaceae</taxon>
        <taxon>Methylobacterium</taxon>
    </lineage>
</organism>
<evidence type="ECO:0000313" key="2">
    <source>
        <dbReference type="Proteomes" id="UP001055125"/>
    </source>
</evidence>
<evidence type="ECO:0000313" key="1">
    <source>
        <dbReference type="EMBL" id="GJD97749.1"/>
    </source>
</evidence>
<dbReference type="Proteomes" id="UP001055125">
    <property type="component" value="Unassembled WGS sequence"/>
</dbReference>
<name>A0ABQ4S3T0_9HYPH</name>
<gene>
    <name evidence="1" type="ORF">OCOJLMKI_4982</name>
</gene>
<accession>A0ABQ4S3T0</accession>
<keyword evidence="2" id="KW-1185">Reference proteome</keyword>
<dbReference type="RefSeq" id="WP_238246797.1">
    <property type="nucleotide sequence ID" value="NZ_BPQP01000105.1"/>
</dbReference>
<dbReference type="EMBL" id="BPQP01000105">
    <property type="protein sequence ID" value="GJD97749.1"/>
    <property type="molecule type" value="Genomic_DNA"/>
</dbReference>
<proteinExistence type="predicted"/>
<comment type="caution">
    <text evidence="1">The sequence shown here is derived from an EMBL/GenBank/DDBJ whole genome shotgun (WGS) entry which is preliminary data.</text>
</comment>
<protein>
    <submittedName>
        <fullName evidence="1">Uncharacterized protein</fullName>
    </submittedName>
</protein>
<sequence>MAEVVPLLSVHQTLAAVSALRERCDRSLTLARGLVGVSDVTIASMIVLVEQLDAIARSAAAYSTGTPDPDRYAELQERLLAAGYLPLPRETAKEPADGAR</sequence>
<reference evidence="1" key="1">
    <citation type="journal article" date="2021" name="Front. Microbiol.">
        <title>Comprehensive Comparative Genomics and Phenotyping of Methylobacterium Species.</title>
        <authorList>
            <person name="Alessa O."/>
            <person name="Ogura Y."/>
            <person name="Fujitani Y."/>
            <person name="Takami H."/>
            <person name="Hayashi T."/>
            <person name="Sahin N."/>
            <person name="Tani A."/>
        </authorList>
    </citation>
    <scope>NUCLEOTIDE SEQUENCE</scope>
    <source>
        <strain evidence="1">DSM 19015</strain>
    </source>
</reference>
<reference evidence="1" key="2">
    <citation type="submission" date="2021-08" db="EMBL/GenBank/DDBJ databases">
        <authorList>
            <person name="Tani A."/>
            <person name="Ola A."/>
            <person name="Ogura Y."/>
            <person name="Katsura K."/>
            <person name="Hayashi T."/>
        </authorList>
    </citation>
    <scope>NUCLEOTIDE SEQUENCE</scope>
    <source>
        <strain evidence="1">DSM 19015</strain>
    </source>
</reference>